<proteinExistence type="inferred from homology"/>
<dbReference type="OrthoDB" id="9792436at2"/>
<evidence type="ECO:0000313" key="6">
    <source>
        <dbReference type="Proteomes" id="UP000241193"/>
    </source>
</evidence>
<reference evidence="5 6" key="1">
    <citation type="submission" date="2018-03" db="EMBL/GenBank/DDBJ databases">
        <authorList>
            <person name="Keele B.F."/>
        </authorList>
    </citation>
    <scope>NUCLEOTIDE SEQUENCE [LARGE SCALE GENOMIC DNA]</scope>
    <source>
        <strain evidence="5 6">D20</strain>
    </source>
</reference>
<sequence>MLRAGHQRPRGNPPMIARAAVELNKAYLLLNHGPVTLVSSAANGQRNVMAASWAMPLDFDPPKVAVVIDRSTLTRELVEASGEFVLNIPSRAIARTVLAAGSSSGRDGDKFAGLGVVTEPAAQVGAPLVGGCLAWLECRVLPEPDNQRKYDLFIAEVVAAWADPAVFANGRWRFADAAQRTIHYRAGGHFFATGDGFDAGPAEG</sequence>
<comment type="similarity">
    <text evidence="3">Belongs to the flavoredoxin family.</text>
</comment>
<dbReference type="GO" id="GO:0016646">
    <property type="term" value="F:oxidoreductase activity, acting on the CH-NH group of donors, NAD or NADP as acceptor"/>
    <property type="evidence" value="ECO:0007669"/>
    <property type="project" value="UniProtKB-ARBA"/>
</dbReference>
<organism evidence="5 6">
    <name type="scientific">Pseudothauera lacus</name>
    <dbReference type="NCBI Taxonomy" id="2136175"/>
    <lineage>
        <taxon>Bacteria</taxon>
        <taxon>Pseudomonadati</taxon>
        <taxon>Pseudomonadota</taxon>
        <taxon>Betaproteobacteria</taxon>
        <taxon>Rhodocyclales</taxon>
        <taxon>Zoogloeaceae</taxon>
        <taxon>Pseudothauera</taxon>
    </lineage>
</organism>
<evidence type="ECO:0000259" key="4">
    <source>
        <dbReference type="SMART" id="SM00903"/>
    </source>
</evidence>
<protein>
    <submittedName>
        <fullName evidence="5">Flavin reductase</fullName>
    </submittedName>
</protein>
<feature type="domain" description="Flavin reductase like" evidence="4">
    <location>
        <begin position="28"/>
        <end position="174"/>
    </location>
</feature>
<dbReference type="Gene3D" id="2.30.110.10">
    <property type="entry name" value="Electron Transport, Fmn-binding Protein, Chain A"/>
    <property type="match status" value="1"/>
</dbReference>
<dbReference type="SMART" id="SM00903">
    <property type="entry name" value="Flavin_Reduct"/>
    <property type="match status" value="1"/>
</dbReference>
<accession>A0A2T4IEX5</accession>
<name>A0A2T4IEX5_9RHOO</name>
<evidence type="ECO:0000256" key="3">
    <source>
        <dbReference type="ARBA" id="ARBA00038054"/>
    </source>
</evidence>
<dbReference type="InterPro" id="IPR052174">
    <property type="entry name" value="Flavoredoxin"/>
</dbReference>
<dbReference type="Proteomes" id="UP000241193">
    <property type="component" value="Unassembled WGS sequence"/>
</dbReference>
<dbReference type="GO" id="GO:0010181">
    <property type="term" value="F:FMN binding"/>
    <property type="evidence" value="ECO:0007669"/>
    <property type="project" value="InterPro"/>
</dbReference>
<dbReference type="SUPFAM" id="SSF50475">
    <property type="entry name" value="FMN-binding split barrel"/>
    <property type="match status" value="1"/>
</dbReference>
<dbReference type="PANTHER" id="PTHR43567">
    <property type="entry name" value="FLAVOREDOXIN-RELATED-RELATED"/>
    <property type="match status" value="1"/>
</dbReference>
<keyword evidence="2" id="KW-0285">Flavoprotein</keyword>
<dbReference type="InterPro" id="IPR002563">
    <property type="entry name" value="Flavin_Rdtase-like_dom"/>
</dbReference>
<gene>
    <name evidence="5" type="ORF">C8261_10065</name>
</gene>
<dbReference type="PANTHER" id="PTHR43567:SF1">
    <property type="entry name" value="FLAVOREDOXIN"/>
    <property type="match status" value="1"/>
</dbReference>
<comment type="caution">
    <text evidence="5">The sequence shown here is derived from an EMBL/GenBank/DDBJ whole genome shotgun (WGS) entry which is preliminary data.</text>
</comment>
<evidence type="ECO:0000256" key="2">
    <source>
        <dbReference type="ARBA" id="ARBA00022630"/>
    </source>
</evidence>
<dbReference type="InterPro" id="IPR012349">
    <property type="entry name" value="Split_barrel_FMN-bd"/>
</dbReference>
<comment type="cofactor">
    <cofactor evidence="1">
        <name>FMN</name>
        <dbReference type="ChEBI" id="CHEBI:58210"/>
    </cofactor>
</comment>
<evidence type="ECO:0000256" key="1">
    <source>
        <dbReference type="ARBA" id="ARBA00001917"/>
    </source>
</evidence>
<dbReference type="EMBL" id="PZKC01000007">
    <property type="protein sequence ID" value="PTD96256.1"/>
    <property type="molecule type" value="Genomic_DNA"/>
</dbReference>
<dbReference type="AlphaFoldDB" id="A0A2T4IEX5"/>
<dbReference type="Pfam" id="PF01613">
    <property type="entry name" value="Flavin_Reduct"/>
    <property type="match status" value="1"/>
</dbReference>
<reference evidence="5 6" key="2">
    <citation type="submission" date="2018-04" db="EMBL/GenBank/DDBJ databases">
        <title>Thauera lacus sp. nov., isolated from an saline lake in Inner Mongolia, China.</title>
        <authorList>
            <person name="Liang Q.-Y."/>
        </authorList>
    </citation>
    <scope>NUCLEOTIDE SEQUENCE [LARGE SCALE GENOMIC DNA]</scope>
    <source>
        <strain evidence="5 6">D20</strain>
    </source>
</reference>
<evidence type="ECO:0000313" key="5">
    <source>
        <dbReference type="EMBL" id="PTD96256.1"/>
    </source>
</evidence>
<keyword evidence="6" id="KW-1185">Reference proteome</keyword>